<protein>
    <submittedName>
        <fullName evidence="2">Uncharacterized protein</fullName>
    </submittedName>
</protein>
<sequence length="70" mass="7572">MAPEFVHTDPFLHKSIVLDGTPVADKRTIGHMWADAVRTTNGPATTQTADGANPGDLLRTSCTNPRVGWR</sequence>
<gene>
    <name evidence="2" type="ORF">ACINKY_21185</name>
</gene>
<dbReference type="Proteomes" id="UP001618531">
    <property type="component" value="Unassembled WGS sequence"/>
</dbReference>
<evidence type="ECO:0000313" key="2">
    <source>
        <dbReference type="EMBL" id="MFK0524717.1"/>
    </source>
</evidence>
<dbReference type="RefSeq" id="WP_402877311.1">
    <property type="nucleotide sequence ID" value="NZ_JBIYSL010000005.1"/>
</dbReference>
<organism evidence="2 3">
    <name type="scientific">Paenibacillus illinoisensis</name>
    <dbReference type="NCBI Taxonomy" id="59845"/>
    <lineage>
        <taxon>Bacteria</taxon>
        <taxon>Bacillati</taxon>
        <taxon>Bacillota</taxon>
        <taxon>Bacilli</taxon>
        <taxon>Bacillales</taxon>
        <taxon>Paenibacillaceae</taxon>
        <taxon>Paenibacillus</taxon>
    </lineage>
</organism>
<name>A0ABW8I0G1_9BACL</name>
<proteinExistence type="predicted"/>
<dbReference type="EMBL" id="JBIYSL010000005">
    <property type="protein sequence ID" value="MFK0524717.1"/>
    <property type="molecule type" value="Genomic_DNA"/>
</dbReference>
<evidence type="ECO:0000256" key="1">
    <source>
        <dbReference type="SAM" id="MobiDB-lite"/>
    </source>
</evidence>
<comment type="caution">
    <text evidence="2">The sequence shown here is derived from an EMBL/GenBank/DDBJ whole genome shotgun (WGS) entry which is preliminary data.</text>
</comment>
<feature type="compositionally biased region" description="Polar residues" evidence="1">
    <location>
        <begin position="41"/>
        <end position="50"/>
    </location>
</feature>
<feature type="region of interest" description="Disordered" evidence="1">
    <location>
        <begin position="41"/>
        <end position="70"/>
    </location>
</feature>
<accession>A0ABW8I0G1</accession>
<keyword evidence="3" id="KW-1185">Reference proteome</keyword>
<evidence type="ECO:0000313" key="3">
    <source>
        <dbReference type="Proteomes" id="UP001618531"/>
    </source>
</evidence>
<reference evidence="2 3" key="1">
    <citation type="submission" date="2024-11" db="EMBL/GenBank/DDBJ databases">
        <title>Identification and Characterization of a Novel Fosfomycin Bacillithiol Transferase FosB8 in Paenibacillus illinoisensis.</title>
        <authorList>
            <person name="Lu W."/>
        </authorList>
    </citation>
    <scope>NUCLEOTIDE SEQUENCE [LARGE SCALE GENOMIC DNA]</scope>
    <source>
        <strain evidence="2 3">WP77</strain>
    </source>
</reference>